<evidence type="ECO:0000256" key="2">
    <source>
        <dbReference type="SAM" id="MobiDB-lite"/>
    </source>
</evidence>
<feature type="region of interest" description="Disordered" evidence="2">
    <location>
        <begin position="526"/>
        <end position="574"/>
    </location>
</feature>
<feature type="region of interest" description="Disordered" evidence="2">
    <location>
        <begin position="491"/>
        <end position="514"/>
    </location>
</feature>
<feature type="compositionally biased region" description="Basic and acidic residues" evidence="2">
    <location>
        <begin position="560"/>
        <end position="574"/>
    </location>
</feature>
<feature type="coiled-coil region" evidence="1">
    <location>
        <begin position="155"/>
        <end position="209"/>
    </location>
</feature>
<dbReference type="AlphaFoldDB" id="A0A6M5UGR1"/>
<dbReference type="InterPro" id="IPR021804">
    <property type="entry name" value="DUF3375"/>
</dbReference>
<evidence type="ECO:0000256" key="1">
    <source>
        <dbReference type="SAM" id="Coils"/>
    </source>
</evidence>
<keyword evidence="4" id="KW-1185">Reference proteome</keyword>
<proteinExistence type="predicted"/>
<organism evidence="3 4">
    <name type="scientific">Cellulosimicrobium protaetiae</name>
    <dbReference type="NCBI Taxonomy" id="2587808"/>
    <lineage>
        <taxon>Bacteria</taxon>
        <taxon>Bacillati</taxon>
        <taxon>Actinomycetota</taxon>
        <taxon>Actinomycetes</taxon>
        <taxon>Micrococcales</taxon>
        <taxon>Promicromonosporaceae</taxon>
        <taxon>Cellulosimicrobium</taxon>
    </lineage>
</organism>
<name>A0A6M5UGR1_9MICO</name>
<evidence type="ECO:0000313" key="3">
    <source>
        <dbReference type="EMBL" id="QJW37807.1"/>
    </source>
</evidence>
<feature type="region of interest" description="Disordered" evidence="2">
    <location>
        <begin position="365"/>
        <end position="386"/>
    </location>
</feature>
<reference evidence="3 4" key="1">
    <citation type="journal article" date="2022" name="Int. J. Syst. Evol. Microbiol.">
        <title>Cellulosimicrobium protaetiae sp. nov., isolated from the gut of the larva of Protaetia brevitarsis seulensis.</title>
        <authorList>
            <person name="Le Han H."/>
            <person name="Nguyen T.T.H."/>
            <person name="Li Z."/>
            <person name="Shin N.R."/>
            <person name="Kim S.G."/>
        </authorList>
    </citation>
    <scope>NUCLEOTIDE SEQUENCE [LARGE SCALE GENOMIC DNA]</scope>
    <source>
        <strain evidence="3 4">BI34</strain>
    </source>
</reference>
<evidence type="ECO:0000313" key="4">
    <source>
        <dbReference type="Proteomes" id="UP000451354"/>
    </source>
</evidence>
<keyword evidence="1" id="KW-0175">Coiled coil</keyword>
<dbReference type="KEGG" id="cprt:FIC82_018150"/>
<dbReference type="EMBL" id="CP052757">
    <property type="protein sequence ID" value="QJW37807.1"/>
    <property type="molecule type" value="Genomic_DNA"/>
</dbReference>
<accession>A0A6M5UGR1</accession>
<sequence length="574" mass="63200">MQHDDVDSLRRSSAAWRLLRADTAPLVLSFLGTLFVEDNVRAIPESELVARLDDHLWAVDGRTARSAGTEPRYPRAPQAYVDHWAHPDQGWLRAWYPPGSGEPHYDATPAVEQAVRWVASLRGRGFVGTESRLNTVFELLRQIAVGTQTDPAERLRELEERRAAIDEEIAQVRAGRVAVLDAAAQRDRYQQLTQTAADLLSDFREVEANFRSLDRELRERITGWDGAKGELLEEVVRSRAAIAESDQGRSFHAFYDFLLDRRRQEEFAALVERVQSLDAIAPDVVRPAPGTAGPGAATARAAADQEHRRLRRVHYDWLDAGERTQATVRTLSEQLRRFLDDQVWLENRRVMDILRGVEAKALAARDAGRAADGRPGPGGPPGMALDDVAPDVVLPTERPLFTPRPTARLDSDHVEVGDDDFEVDALYDQVHVDPERLARTVRATLTAPGGPGEVALADLLVDAPLEHGLAELVTYLSLEDPRFVVVHDEERTDEVRWEGEGPGGPAAGDGASDPVVRVARLPRVTYARTGAGGDPPRGPATVPHDPVAVPDDPPAALPDPHPHDTAEPAREETP</sequence>
<feature type="compositionally biased region" description="Low complexity" evidence="2">
    <location>
        <begin position="539"/>
        <end position="550"/>
    </location>
</feature>
<dbReference type="RefSeq" id="WP_168732080.1">
    <property type="nucleotide sequence ID" value="NZ_CP052757.1"/>
</dbReference>
<dbReference type="Proteomes" id="UP000451354">
    <property type="component" value="Chromosome"/>
</dbReference>
<gene>
    <name evidence="3" type="ORF">FIC82_018150</name>
</gene>
<dbReference type="Pfam" id="PF11855">
    <property type="entry name" value="DUF3375"/>
    <property type="match status" value="2"/>
</dbReference>
<protein>
    <submittedName>
        <fullName evidence="3">DUF3375 domain-containing protein</fullName>
    </submittedName>
</protein>